<comment type="similarity">
    <text evidence="3 8">Belongs to the inositol monophosphatase superfamily.</text>
</comment>
<evidence type="ECO:0000313" key="9">
    <source>
        <dbReference type="EMBL" id="GAA99555.1"/>
    </source>
</evidence>
<dbReference type="CDD" id="cd01639">
    <property type="entry name" value="IMPase"/>
    <property type="match status" value="1"/>
</dbReference>
<dbReference type="PRINTS" id="PR00377">
    <property type="entry name" value="IMPHPHTASES"/>
</dbReference>
<dbReference type="GO" id="GO:0007165">
    <property type="term" value="P:signal transduction"/>
    <property type="evidence" value="ECO:0007669"/>
    <property type="project" value="TreeGrafter"/>
</dbReference>
<dbReference type="InterPro" id="IPR033942">
    <property type="entry name" value="IMPase"/>
</dbReference>
<reference evidence="9 10" key="2">
    <citation type="journal article" date="2012" name="Open Biol.">
        <title>Characteristics of nucleosomes and linker DNA regions on the genome of the basidiomycete Mixia osmundae revealed by mono- and dinucleosome mapping.</title>
        <authorList>
            <person name="Nishida H."/>
            <person name="Kondo S."/>
            <person name="Matsumoto T."/>
            <person name="Suzuki Y."/>
            <person name="Yoshikawa H."/>
            <person name="Taylor T.D."/>
            <person name="Sugiyama J."/>
        </authorList>
    </citation>
    <scope>NUCLEOTIDE SEQUENCE [LARGE SCALE GENOMIC DNA]</scope>
    <source>
        <strain evidence="10">CBS 9802 / IAM 14324 / JCM 22182 / KY 12970</strain>
    </source>
</reference>
<feature type="binding site" evidence="7">
    <location>
        <position position="78"/>
    </location>
    <ligand>
        <name>Mg(2+)</name>
        <dbReference type="ChEBI" id="CHEBI:18420"/>
        <label>1</label>
        <note>catalytic</note>
    </ligand>
</feature>
<feature type="binding site" evidence="7">
    <location>
        <position position="242"/>
    </location>
    <ligand>
        <name>Mg(2+)</name>
        <dbReference type="ChEBI" id="CHEBI:18420"/>
        <label>1</label>
        <note>catalytic</note>
    </ligand>
</feature>
<comment type="caution">
    <text evidence="9">The sequence shown here is derived from an EMBL/GenBank/DDBJ whole genome shotgun (WGS) entry which is preliminary data.</text>
</comment>
<dbReference type="UniPathway" id="UPA00823">
    <property type="reaction ID" value="UER00788"/>
</dbReference>
<comment type="cofactor">
    <cofactor evidence="2 7 8">
        <name>Mg(2+)</name>
        <dbReference type="ChEBI" id="CHEBI:18420"/>
    </cofactor>
</comment>
<dbReference type="EMBL" id="BABT02000220">
    <property type="protein sequence ID" value="GAA99555.1"/>
    <property type="molecule type" value="Genomic_DNA"/>
</dbReference>
<keyword evidence="5 8" id="KW-0378">Hydrolase</keyword>
<dbReference type="Gene3D" id="3.30.540.10">
    <property type="entry name" value="Fructose-1,6-Bisphosphatase, subunit A, domain 1"/>
    <property type="match status" value="1"/>
</dbReference>
<reference evidence="9 10" key="1">
    <citation type="journal article" date="2011" name="J. Gen. Appl. Microbiol.">
        <title>Draft genome sequencing of the enigmatic basidiomycete Mixia osmundae.</title>
        <authorList>
            <person name="Nishida H."/>
            <person name="Nagatsuka Y."/>
            <person name="Sugiyama J."/>
        </authorList>
    </citation>
    <scope>NUCLEOTIDE SEQUENCE [LARGE SCALE GENOMIC DNA]</scope>
    <source>
        <strain evidence="10">CBS 9802 / IAM 14324 / JCM 22182 / KY 12970</strain>
    </source>
</reference>
<gene>
    <name evidence="9" type="primary">Mo06256</name>
    <name evidence="9" type="ORF">E5Q_06256</name>
</gene>
<protein>
    <recommendedName>
        <fullName evidence="8">Inositol-1-monophosphatase</fullName>
        <ecNumber evidence="8">3.1.3.25</ecNumber>
    </recommendedName>
</protein>
<evidence type="ECO:0000256" key="2">
    <source>
        <dbReference type="ARBA" id="ARBA00001946"/>
    </source>
</evidence>
<comment type="catalytic activity">
    <reaction evidence="1 8">
        <text>a myo-inositol phosphate + H2O = myo-inositol + phosphate</text>
        <dbReference type="Rhea" id="RHEA:24056"/>
        <dbReference type="ChEBI" id="CHEBI:15377"/>
        <dbReference type="ChEBI" id="CHEBI:17268"/>
        <dbReference type="ChEBI" id="CHEBI:43474"/>
        <dbReference type="ChEBI" id="CHEBI:84139"/>
        <dbReference type="EC" id="3.1.3.25"/>
    </reaction>
</comment>
<evidence type="ECO:0000256" key="4">
    <source>
        <dbReference type="ARBA" id="ARBA00022723"/>
    </source>
</evidence>
<dbReference type="PROSITE" id="PS00629">
    <property type="entry name" value="IMP_1"/>
    <property type="match status" value="1"/>
</dbReference>
<evidence type="ECO:0000256" key="8">
    <source>
        <dbReference type="RuleBase" id="RU364068"/>
    </source>
</evidence>
<dbReference type="RefSeq" id="XP_014568783.1">
    <property type="nucleotide sequence ID" value="XM_014713297.1"/>
</dbReference>
<dbReference type="InterPro" id="IPR020583">
    <property type="entry name" value="Inositol_monoP_metal-BS"/>
</dbReference>
<sequence>MAIDDGFESELNFSIDLARRAGAIIKEASAKRWQNANVQIDSSKKNRVDLVTETDQRVEKVVKEAIAQTFPQHKFIGEESFAAGEKAELTDEPTFIVDPIDGTTNFAHGFPWCCISIGLAYKKQPVLGVIYNPFLELLYSARKGHGAWLNESTRLPLSHPNPLPLASLGDAVICVEWGSDRSKAVMEAKGESFTRLAGDPTQVKGGIMAHSLRSLGSAALNYCAVAAGQMDLYHEIGCWAWDVTGGAAIAREAGAKVYARNGKELQGDDLMGHHFLVVRAIAPTDSETSEQVQDRIVKEFMGAVTEYDV</sequence>
<evidence type="ECO:0000256" key="1">
    <source>
        <dbReference type="ARBA" id="ARBA00001033"/>
    </source>
</evidence>
<accession>G7E8T7</accession>
<dbReference type="PANTHER" id="PTHR20854:SF4">
    <property type="entry name" value="INOSITOL-1-MONOPHOSPHATASE-RELATED"/>
    <property type="match status" value="1"/>
</dbReference>
<keyword evidence="4 7" id="KW-0479">Metal-binding</keyword>
<dbReference type="AlphaFoldDB" id="G7E8T7"/>
<dbReference type="OrthoDB" id="10254945at2759"/>
<dbReference type="InParanoid" id="G7E8T7"/>
<feature type="binding site" evidence="7">
    <location>
        <position position="100"/>
    </location>
    <ligand>
        <name>Mg(2+)</name>
        <dbReference type="ChEBI" id="CHEBI:18420"/>
        <label>1</label>
        <note>catalytic</note>
    </ligand>
</feature>
<dbReference type="InterPro" id="IPR000760">
    <property type="entry name" value="Inositol_monophosphatase-like"/>
</dbReference>
<dbReference type="Pfam" id="PF00459">
    <property type="entry name" value="Inositol_P"/>
    <property type="match status" value="1"/>
</dbReference>
<dbReference type="OMA" id="ERGLHPW"/>
<evidence type="ECO:0000256" key="6">
    <source>
        <dbReference type="ARBA" id="ARBA00022842"/>
    </source>
</evidence>
<dbReference type="SUPFAM" id="SSF56655">
    <property type="entry name" value="Carbohydrate phosphatase"/>
    <property type="match status" value="1"/>
</dbReference>
<dbReference type="HOGENOM" id="CLU_044118_1_2_1"/>
<dbReference type="PANTHER" id="PTHR20854">
    <property type="entry name" value="INOSITOL MONOPHOSPHATASE"/>
    <property type="match status" value="1"/>
</dbReference>
<keyword evidence="10" id="KW-1185">Reference proteome</keyword>
<evidence type="ECO:0000256" key="3">
    <source>
        <dbReference type="ARBA" id="ARBA00009759"/>
    </source>
</evidence>
<dbReference type="Gene3D" id="3.40.190.80">
    <property type="match status" value="1"/>
</dbReference>
<feature type="binding site" evidence="7">
    <location>
        <position position="98"/>
    </location>
    <ligand>
        <name>Mg(2+)</name>
        <dbReference type="ChEBI" id="CHEBI:18420"/>
        <label>1</label>
        <note>catalytic</note>
    </ligand>
</feature>
<feature type="binding site" evidence="7">
    <location>
        <position position="101"/>
    </location>
    <ligand>
        <name>Mg(2+)</name>
        <dbReference type="ChEBI" id="CHEBI:18420"/>
        <label>1</label>
        <note>catalytic</note>
    </ligand>
</feature>
<dbReference type="GO" id="GO:0006021">
    <property type="term" value="P:inositol biosynthetic process"/>
    <property type="evidence" value="ECO:0007669"/>
    <property type="project" value="UniProtKB-UniPathway"/>
</dbReference>
<keyword evidence="6 7" id="KW-0460">Magnesium</keyword>
<dbReference type="GO" id="GO:0046872">
    <property type="term" value="F:metal ion binding"/>
    <property type="evidence" value="ECO:0007669"/>
    <property type="project" value="UniProtKB-KW"/>
</dbReference>
<evidence type="ECO:0000256" key="5">
    <source>
        <dbReference type="ARBA" id="ARBA00022801"/>
    </source>
</evidence>
<dbReference type="EC" id="3.1.3.25" evidence="8"/>
<evidence type="ECO:0000256" key="7">
    <source>
        <dbReference type="PIRSR" id="PIRSR600760-2"/>
    </source>
</evidence>
<comment type="pathway">
    <text evidence="8">Polyol metabolism; myo-inositol biosynthesis; myo-inositol from D-glucose 6-phosphate: step 2/2.</text>
</comment>
<dbReference type="Proteomes" id="UP000009131">
    <property type="component" value="Unassembled WGS sequence"/>
</dbReference>
<organism evidence="9 10">
    <name type="scientific">Mixia osmundae (strain CBS 9802 / IAM 14324 / JCM 22182 / KY 12970)</name>
    <dbReference type="NCBI Taxonomy" id="764103"/>
    <lineage>
        <taxon>Eukaryota</taxon>
        <taxon>Fungi</taxon>
        <taxon>Dikarya</taxon>
        <taxon>Basidiomycota</taxon>
        <taxon>Pucciniomycotina</taxon>
        <taxon>Mixiomycetes</taxon>
        <taxon>Mixiales</taxon>
        <taxon>Mixiaceae</taxon>
        <taxon>Mixia</taxon>
    </lineage>
</organism>
<dbReference type="GO" id="GO:0008934">
    <property type="term" value="F:inositol monophosphate 1-phosphatase activity"/>
    <property type="evidence" value="ECO:0007669"/>
    <property type="project" value="InterPro"/>
</dbReference>
<name>G7E8T7_MIXOS</name>
<evidence type="ECO:0000313" key="10">
    <source>
        <dbReference type="Proteomes" id="UP000009131"/>
    </source>
</evidence>
<dbReference type="eggNOG" id="KOG2951">
    <property type="taxonomic scope" value="Eukaryota"/>
</dbReference>
<dbReference type="STRING" id="764103.G7E8T7"/>
<proteinExistence type="inferred from homology"/>
<dbReference type="FunFam" id="3.30.540.10:FF:000004">
    <property type="entry name" value="Inositol-1-monophosphatase"/>
    <property type="match status" value="1"/>
</dbReference>